<proteinExistence type="predicted"/>
<accession>A0A6G0T8Z9</accession>
<reference evidence="1 2" key="1">
    <citation type="submission" date="2019-08" db="EMBL/GenBank/DDBJ databases">
        <title>The genome of the soybean aphid Biotype 1, its phylome, world population structure and adaptation to the North American continent.</title>
        <authorList>
            <person name="Giordano R."/>
            <person name="Donthu R.K."/>
            <person name="Hernandez A.G."/>
            <person name="Wright C.L."/>
            <person name="Zimin A.V."/>
        </authorList>
    </citation>
    <scope>NUCLEOTIDE SEQUENCE [LARGE SCALE GENOMIC DNA]</scope>
    <source>
        <tissue evidence="1">Whole aphids</tissue>
    </source>
</reference>
<evidence type="ECO:0000313" key="1">
    <source>
        <dbReference type="EMBL" id="KAE9527707.1"/>
    </source>
</evidence>
<sequence length="400" mass="46183">MNVRDSPDTRRSADVLLDPRAREALTLVRPGYRESAHAVPVLRLITVRVFQHLAVTRPHDFVDGFALHYALESGSLATNYSYNKSFTCYCLKMFSARVRIKHLGCRSPNGFGKLVYHWYVDTISRVSRVTVSRIHGIHYTELVSEIVFEIRNSGLGQIGLPLRLGVPLQRPLTPAVGRQEVRSPLHAFVAFGLDEAHRSVHVWRRCETHLGWRPWFQFERFHRHRRRLHRLQMSRHLDISDGSLETRSDRLVHRFLRFRVVRTPYRLYPALIVALVIALSEFASDELRGAPDLSPTVLIVLVRPLHRMRPVWLTTALKPRIPLGAKRLIISYHFALKAPGLVRVSRITTFPDRTLHNHRKEYIFDSKLLKLSETFCSTLYFDNSASLSKSLSLARDLILL</sequence>
<dbReference type="EMBL" id="VYZN01000051">
    <property type="protein sequence ID" value="KAE9527707.1"/>
    <property type="molecule type" value="Genomic_DNA"/>
</dbReference>
<dbReference type="Proteomes" id="UP000475862">
    <property type="component" value="Unassembled WGS sequence"/>
</dbReference>
<gene>
    <name evidence="1" type="ORF">AGLY_012780</name>
</gene>
<protein>
    <submittedName>
        <fullName evidence="1">Uncharacterized protein</fullName>
    </submittedName>
</protein>
<comment type="caution">
    <text evidence="1">The sequence shown here is derived from an EMBL/GenBank/DDBJ whole genome shotgun (WGS) entry which is preliminary data.</text>
</comment>
<keyword evidence="2" id="KW-1185">Reference proteome</keyword>
<organism evidence="1 2">
    <name type="scientific">Aphis glycines</name>
    <name type="common">Soybean aphid</name>
    <dbReference type="NCBI Taxonomy" id="307491"/>
    <lineage>
        <taxon>Eukaryota</taxon>
        <taxon>Metazoa</taxon>
        <taxon>Ecdysozoa</taxon>
        <taxon>Arthropoda</taxon>
        <taxon>Hexapoda</taxon>
        <taxon>Insecta</taxon>
        <taxon>Pterygota</taxon>
        <taxon>Neoptera</taxon>
        <taxon>Paraneoptera</taxon>
        <taxon>Hemiptera</taxon>
        <taxon>Sternorrhyncha</taxon>
        <taxon>Aphidomorpha</taxon>
        <taxon>Aphidoidea</taxon>
        <taxon>Aphididae</taxon>
        <taxon>Aphidini</taxon>
        <taxon>Aphis</taxon>
        <taxon>Aphis</taxon>
    </lineage>
</organism>
<name>A0A6G0T8Z9_APHGL</name>
<evidence type="ECO:0000313" key="2">
    <source>
        <dbReference type="Proteomes" id="UP000475862"/>
    </source>
</evidence>
<dbReference type="AlphaFoldDB" id="A0A6G0T8Z9"/>